<dbReference type="AlphaFoldDB" id="A0AAD9VUC1"/>
<reference evidence="1" key="2">
    <citation type="journal article" date="2023" name="Commun. Biol.">
        <title>Intrasexual cuticular hydrocarbon dimorphism in a wasp sheds light on hydrocarbon biosynthesis genes in Hymenoptera.</title>
        <authorList>
            <person name="Moris V.C."/>
            <person name="Podsiadlowski L."/>
            <person name="Martin S."/>
            <person name="Oeyen J.P."/>
            <person name="Donath A."/>
            <person name="Petersen M."/>
            <person name="Wilbrandt J."/>
            <person name="Misof B."/>
            <person name="Liedtke D."/>
            <person name="Thamm M."/>
            <person name="Scheiner R."/>
            <person name="Schmitt T."/>
            <person name="Niehuis O."/>
        </authorList>
    </citation>
    <scope>NUCLEOTIDE SEQUENCE</scope>
    <source>
        <strain evidence="1">GBR_01_08_01A</strain>
    </source>
</reference>
<gene>
    <name evidence="1" type="ORF">KPH14_003030</name>
</gene>
<comment type="caution">
    <text evidence="1">The sequence shown here is derived from an EMBL/GenBank/DDBJ whole genome shotgun (WGS) entry which is preliminary data.</text>
</comment>
<dbReference type="EMBL" id="JAIFRP010000007">
    <property type="protein sequence ID" value="KAK2587311.1"/>
    <property type="molecule type" value="Genomic_DNA"/>
</dbReference>
<keyword evidence="2" id="KW-1185">Reference proteome</keyword>
<reference evidence="1" key="1">
    <citation type="submission" date="2021-08" db="EMBL/GenBank/DDBJ databases">
        <authorList>
            <person name="Misof B."/>
            <person name="Oliver O."/>
            <person name="Podsiadlowski L."/>
            <person name="Donath A."/>
            <person name="Peters R."/>
            <person name="Mayer C."/>
            <person name="Rust J."/>
            <person name="Gunkel S."/>
            <person name="Lesny P."/>
            <person name="Martin S."/>
            <person name="Oeyen J.P."/>
            <person name="Petersen M."/>
            <person name="Panagiotis P."/>
            <person name="Wilbrandt J."/>
            <person name="Tanja T."/>
        </authorList>
    </citation>
    <scope>NUCLEOTIDE SEQUENCE</scope>
    <source>
        <strain evidence="1">GBR_01_08_01A</strain>
        <tissue evidence="1">Thorax + abdomen</tissue>
    </source>
</reference>
<proteinExistence type="predicted"/>
<evidence type="ECO:0000313" key="1">
    <source>
        <dbReference type="EMBL" id="KAK2587311.1"/>
    </source>
</evidence>
<evidence type="ECO:0000313" key="2">
    <source>
        <dbReference type="Proteomes" id="UP001258017"/>
    </source>
</evidence>
<name>A0AAD9VUC1_9HYME</name>
<accession>A0AAD9VUC1</accession>
<dbReference type="Proteomes" id="UP001258017">
    <property type="component" value="Unassembled WGS sequence"/>
</dbReference>
<sequence length="71" mass="7286">MARETRNPEAESGFEAAAHSNRFNDPAAAVAVSVTPAGVAVAVADVTAARVGTVLLRVEDNTSLCLEEAFA</sequence>
<protein>
    <submittedName>
        <fullName evidence="1">Uncharacterized protein</fullName>
    </submittedName>
</protein>
<organism evidence="1 2">
    <name type="scientific">Odynerus spinipes</name>
    <dbReference type="NCBI Taxonomy" id="1348599"/>
    <lineage>
        <taxon>Eukaryota</taxon>
        <taxon>Metazoa</taxon>
        <taxon>Ecdysozoa</taxon>
        <taxon>Arthropoda</taxon>
        <taxon>Hexapoda</taxon>
        <taxon>Insecta</taxon>
        <taxon>Pterygota</taxon>
        <taxon>Neoptera</taxon>
        <taxon>Endopterygota</taxon>
        <taxon>Hymenoptera</taxon>
        <taxon>Apocrita</taxon>
        <taxon>Aculeata</taxon>
        <taxon>Vespoidea</taxon>
        <taxon>Vespidae</taxon>
        <taxon>Eumeninae</taxon>
        <taxon>Odynerus</taxon>
    </lineage>
</organism>